<sequence length="37" mass="3782">RGVTVGGIDEEDGLHGGSAYSKPGAMAPRRKSSYFGA</sequence>
<organism evidence="2">
    <name type="scientific">marine sediment metagenome</name>
    <dbReference type="NCBI Taxonomy" id="412755"/>
    <lineage>
        <taxon>unclassified sequences</taxon>
        <taxon>metagenomes</taxon>
        <taxon>ecological metagenomes</taxon>
    </lineage>
</organism>
<evidence type="ECO:0000256" key="1">
    <source>
        <dbReference type="SAM" id="MobiDB-lite"/>
    </source>
</evidence>
<comment type="caution">
    <text evidence="2">The sequence shown here is derived from an EMBL/GenBank/DDBJ whole genome shotgun (WGS) entry which is preliminary data.</text>
</comment>
<proteinExistence type="predicted"/>
<feature type="non-terminal residue" evidence="2">
    <location>
        <position position="1"/>
    </location>
</feature>
<gene>
    <name evidence="2" type="ORF">S03H2_27252</name>
</gene>
<dbReference type="AlphaFoldDB" id="X1GP92"/>
<protein>
    <submittedName>
        <fullName evidence="2">Uncharacterized protein</fullName>
    </submittedName>
</protein>
<feature type="non-terminal residue" evidence="2">
    <location>
        <position position="37"/>
    </location>
</feature>
<feature type="region of interest" description="Disordered" evidence="1">
    <location>
        <begin position="1"/>
        <end position="37"/>
    </location>
</feature>
<reference evidence="2" key="1">
    <citation type="journal article" date="2014" name="Front. Microbiol.">
        <title>High frequency of phylogenetically diverse reductive dehalogenase-homologous genes in deep subseafloor sedimentary metagenomes.</title>
        <authorList>
            <person name="Kawai M."/>
            <person name="Futagami T."/>
            <person name="Toyoda A."/>
            <person name="Takaki Y."/>
            <person name="Nishi S."/>
            <person name="Hori S."/>
            <person name="Arai W."/>
            <person name="Tsubouchi T."/>
            <person name="Morono Y."/>
            <person name="Uchiyama I."/>
            <person name="Ito T."/>
            <person name="Fujiyama A."/>
            <person name="Inagaki F."/>
            <person name="Takami H."/>
        </authorList>
    </citation>
    <scope>NUCLEOTIDE SEQUENCE</scope>
    <source>
        <strain evidence="2">Expedition CK06-06</strain>
    </source>
</reference>
<accession>X1GP92</accession>
<feature type="compositionally biased region" description="Basic residues" evidence="1">
    <location>
        <begin position="28"/>
        <end position="37"/>
    </location>
</feature>
<name>X1GP92_9ZZZZ</name>
<evidence type="ECO:0000313" key="2">
    <source>
        <dbReference type="EMBL" id="GAH59711.1"/>
    </source>
</evidence>
<dbReference type="EMBL" id="BARU01016244">
    <property type="protein sequence ID" value="GAH59711.1"/>
    <property type="molecule type" value="Genomic_DNA"/>
</dbReference>